<accession>A0A9Q0HCI6</accession>
<dbReference type="AlphaFoldDB" id="A0A9Q0HCI6"/>
<evidence type="ECO:0000256" key="4">
    <source>
        <dbReference type="SAM" id="MobiDB-lite"/>
    </source>
</evidence>
<keyword evidence="3 5" id="KW-0472">Membrane</keyword>
<evidence type="ECO:0000313" key="6">
    <source>
        <dbReference type="EMBL" id="KAJ4963269.1"/>
    </source>
</evidence>
<reference evidence="6" key="1">
    <citation type="journal article" date="2023" name="Plant J.">
        <title>The genome of the king protea, Protea cynaroides.</title>
        <authorList>
            <person name="Chang J."/>
            <person name="Duong T.A."/>
            <person name="Schoeman C."/>
            <person name="Ma X."/>
            <person name="Roodt D."/>
            <person name="Barker N."/>
            <person name="Li Z."/>
            <person name="Van de Peer Y."/>
            <person name="Mizrachi E."/>
        </authorList>
    </citation>
    <scope>NUCLEOTIDE SEQUENCE</scope>
    <source>
        <tissue evidence="6">Young leaves</tissue>
    </source>
</reference>
<evidence type="ECO:0000256" key="1">
    <source>
        <dbReference type="ARBA" id="ARBA00022692"/>
    </source>
</evidence>
<evidence type="ECO:0000256" key="5">
    <source>
        <dbReference type="SAM" id="Phobius"/>
    </source>
</evidence>
<sequence>MADSEWASLAKRLCQGPEREKLHRAMLAVQFGYAGFHVLSRAALDMGISIIVFLVYRNIIALLLLILLDYFVEKEEEIVSNERARRAKKVGGLSCVAGVLVITVYKDPTIFGFPGDTKGKNWSLGFIYLIGHCLSCSAWKALQASGLDSVRKNNSGRLSVTSYTHFFGVLQFLVIAAFIERNSQAWLVNSSTELFSVLYTVHRCGAERHRIVPGSMGSERRHKISRKGLPGSRLIGSSPASASEHQSIRASAWDHQR</sequence>
<feature type="compositionally biased region" description="Polar residues" evidence="4">
    <location>
        <begin position="238"/>
        <end position="249"/>
    </location>
</feature>
<name>A0A9Q0HCI6_9MAGN</name>
<feature type="region of interest" description="Disordered" evidence="4">
    <location>
        <begin position="228"/>
        <end position="257"/>
    </location>
</feature>
<dbReference type="EMBL" id="JAMYWD010000008">
    <property type="protein sequence ID" value="KAJ4963269.1"/>
    <property type="molecule type" value="Genomic_DNA"/>
</dbReference>
<keyword evidence="7" id="KW-1185">Reference proteome</keyword>
<dbReference type="InterPro" id="IPR030184">
    <property type="entry name" value="WAT1-related"/>
</dbReference>
<feature type="transmembrane region" description="Helical" evidence="5">
    <location>
        <begin position="89"/>
        <end position="105"/>
    </location>
</feature>
<evidence type="ECO:0000313" key="7">
    <source>
        <dbReference type="Proteomes" id="UP001141806"/>
    </source>
</evidence>
<organism evidence="6 7">
    <name type="scientific">Protea cynaroides</name>
    <dbReference type="NCBI Taxonomy" id="273540"/>
    <lineage>
        <taxon>Eukaryota</taxon>
        <taxon>Viridiplantae</taxon>
        <taxon>Streptophyta</taxon>
        <taxon>Embryophyta</taxon>
        <taxon>Tracheophyta</taxon>
        <taxon>Spermatophyta</taxon>
        <taxon>Magnoliopsida</taxon>
        <taxon>Proteales</taxon>
        <taxon>Proteaceae</taxon>
        <taxon>Protea</taxon>
    </lineage>
</organism>
<keyword evidence="1 5" id="KW-0812">Transmembrane</keyword>
<evidence type="ECO:0000256" key="2">
    <source>
        <dbReference type="ARBA" id="ARBA00022989"/>
    </source>
</evidence>
<dbReference type="GO" id="GO:0016020">
    <property type="term" value="C:membrane"/>
    <property type="evidence" value="ECO:0007669"/>
    <property type="project" value="InterPro"/>
</dbReference>
<feature type="transmembrane region" description="Helical" evidence="5">
    <location>
        <begin position="125"/>
        <end position="142"/>
    </location>
</feature>
<protein>
    <recommendedName>
        <fullName evidence="8">WAT1-related protein</fullName>
    </recommendedName>
</protein>
<evidence type="ECO:0000256" key="3">
    <source>
        <dbReference type="ARBA" id="ARBA00023136"/>
    </source>
</evidence>
<dbReference type="Proteomes" id="UP001141806">
    <property type="component" value="Unassembled WGS sequence"/>
</dbReference>
<gene>
    <name evidence="6" type="ORF">NE237_023208</name>
</gene>
<dbReference type="OrthoDB" id="1728340at2759"/>
<dbReference type="GO" id="GO:0022857">
    <property type="term" value="F:transmembrane transporter activity"/>
    <property type="evidence" value="ECO:0007669"/>
    <property type="project" value="InterPro"/>
</dbReference>
<evidence type="ECO:0008006" key="8">
    <source>
        <dbReference type="Google" id="ProtNLM"/>
    </source>
</evidence>
<keyword evidence="2 5" id="KW-1133">Transmembrane helix</keyword>
<dbReference type="PANTHER" id="PTHR31218">
    <property type="entry name" value="WAT1-RELATED PROTEIN"/>
    <property type="match status" value="1"/>
</dbReference>
<feature type="transmembrane region" description="Helical" evidence="5">
    <location>
        <begin position="163"/>
        <end position="179"/>
    </location>
</feature>
<proteinExistence type="predicted"/>
<feature type="transmembrane region" description="Helical" evidence="5">
    <location>
        <begin position="46"/>
        <end position="68"/>
    </location>
</feature>
<comment type="caution">
    <text evidence="6">The sequence shown here is derived from an EMBL/GenBank/DDBJ whole genome shotgun (WGS) entry which is preliminary data.</text>
</comment>